<evidence type="ECO:0000256" key="1">
    <source>
        <dbReference type="SAM" id="SignalP"/>
    </source>
</evidence>
<evidence type="ECO:0000313" key="2">
    <source>
        <dbReference type="EMBL" id="MBC5766000.1"/>
    </source>
</evidence>
<proteinExistence type="predicted"/>
<gene>
    <name evidence="2" type="ORF">H8R02_16150</name>
</gene>
<keyword evidence="3" id="KW-1185">Reference proteome</keyword>
<dbReference type="AlphaFoldDB" id="A0A923M9T5"/>
<reference evidence="2" key="1">
    <citation type="submission" date="2020-08" db="EMBL/GenBank/DDBJ databases">
        <title>Ramlibacter sp. GTP1 16S ribosomal RNA gene genome sequencing and assembly.</title>
        <authorList>
            <person name="Kang M."/>
        </authorList>
    </citation>
    <scope>NUCLEOTIDE SEQUENCE</scope>
    <source>
        <strain evidence="2">GTP1</strain>
    </source>
</reference>
<feature type="signal peptide" evidence="1">
    <location>
        <begin position="1"/>
        <end position="21"/>
    </location>
</feature>
<comment type="caution">
    <text evidence="2">The sequence shown here is derived from an EMBL/GenBank/DDBJ whole genome shotgun (WGS) entry which is preliminary data.</text>
</comment>
<dbReference type="Proteomes" id="UP000596827">
    <property type="component" value="Unassembled WGS sequence"/>
</dbReference>
<organism evidence="2 3">
    <name type="scientific">Ramlibacter albus</name>
    <dbReference type="NCBI Taxonomy" id="2079448"/>
    <lineage>
        <taxon>Bacteria</taxon>
        <taxon>Pseudomonadati</taxon>
        <taxon>Pseudomonadota</taxon>
        <taxon>Betaproteobacteria</taxon>
        <taxon>Burkholderiales</taxon>
        <taxon>Comamonadaceae</taxon>
        <taxon>Ramlibacter</taxon>
    </lineage>
</organism>
<protein>
    <submittedName>
        <fullName evidence="2">Uncharacterized protein</fullName>
    </submittedName>
</protein>
<keyword evidence="1" id="KW-0732">Signal</keyword>
<accession>A0A923M9T5</accession>
<evidence type="ECO:0000313" key="3">
    <source>
        <dbReference type="Proteomes" id="UP000596827"/>
    </source>
</evidence>
<feature type="chain" id="PRO_5037002752" evidence="1">
    <location>
        <begin position="22"/>
        <end position="120"/>
    </location>
</feature>
<name>A0A923M9T5_9BURK</name>
<dbReference type="RefSeq" id="WP_187082463.1">
    <property type="nucleotide sequence ID" value="NZ_JACORU010000005.1"/>
</dbReference>
<sequence>MRSRSAIVLAAALVAAAASVASPLKYRNVTAGGELRAGVYGRIDPGDGRPPPVVYKQPVVAAGVLLPPGTQPVYLYVPSGQVRKWDRHCIKWRACELPVYFVRVDDNPGKLGSWYALRSD</sequence>
<dbReference type="EMBL" id="JACORU010000005">
    <property type="protein sequence ID" value="MBC5766000.1"/>
    <property type="molecule type" value="Genomic_DNA"/>
</dbReference>